<dbReference type="EMBL" id="JABWCS010000212">
    <property type="protein sequence ID" value="NUU61969.1"/>
    <property type="molecule type" value="Genomic_DNA"/>
</dbReference>
<reference evidence="2" key="1">
    <citation type="submission" date="2020-06" db="EMBL/GenBank/DDBJ databases">
        <title>Paenibacillus sp. nov., isolated from soil.</title>
        <authorList>
            <person name="Seo Y.L."/>
        </authorList>
    </citation>
    <scope>NUCLEOTIDE SEQUENCE [LARGE SCALE GENOMIC DNA]</scope>
    <source>
        <strain evidence="2">JW14</strain>
    </source>
</reference>
<evidence type="ECO:0000313" key="2">
    <source>
        <dbReference type="EMBL" id="NUU61969.1"/>
    </source>
</evidence>
<accession>A0A850EQF1</accession>
<dbReference type="InterPro" id="IPR024775">
    <property type="entry name" value="DinB-like"/>
</dbReference>
<organism evidence="2 3">
    <name type="scientific">Paenibacillus agri</name>
    <dbReference type="NCBI Taxonomy" id="2744309"/>
    <lineage>
        <taxon>Bacteria</taxon>
        <taxon>Bacillati</taxon>
        <taxon>Bacillota</taxon>
        <taxon>Bacilli</taxon>
        <taxon>Bacillales</taxon>
        <taxon>Paenibacillaceae</taxon>
        <taxon>Paenibacillus</taxon>
    </lineage>
</organism>
<dbReference type="AlphaFoldDB" id="A0A850EQF1"/>
<dbReference type="Proteomes" id="UP000564806">
    <property type="component" value="Unassembled WGS sequence"/>
</dbReference>
<dbReference type="InterPro" id="IPR034660">
    <property type="entry name" value="DinB/YfiT-like"/>
</dbReference>
<proteinExistence type="predicted"/>
<evidence type="ECO:0000313" key="3">
    <source>
        <dbReference type="Proteomes" id="UP000564806"/>
    </source>
</evidence>
<feature type="domain" description="DinB-like" evidence="1">
    <location>
        <begin position="14"/>
        <end position="151"/>
    </location>
</feature>
<comment type="caution">
    <text evidence="2">The sequence shown here is derived from an EMBL/GenBank/DDBJ whole genome shotgun (WGS) entry which is preliminary data.</text>
</comment>
<name>A0A850EQF1_9BACL</name>
<evidence type="ECO:0000259" key="1">
    <source>
        <dbReference type="Pfam" id="PF12867"/>
    </source>
</evidence>
<dbReference type="SUPFAM" id="SSF109854">
    <property type="entry name" value="DinB/YfiT-like putative metalloenzymes"/>
    <property type="match status" value="1"/>
</dbReference>
<keyword evidence="3" id="KW-1185">Reference proteome</keyword>
<dbReference type="RefSeq" id="WP_175372471.1">
    <property type="nucleotide sequence ID" value="NZ_JABWCS010000212.1"/>
</dbReference>
<sequence>MAVKTNEQLVLEFQALLPFVESLKEAPEAHWNTPIGEGKWTVKDIICHIMLWDKYFYEEAIEKIKLGQPLTSRHLDFNEFNANAVEHAKSLSALQVAEDCILQRTRILDTITGLTEEEYIQEYKDGDRKKFSIRKHLRGFLPHDKHHRKQIETFLSRHR</sequence>
<dbReference type="Pfam" id="PF12867">
    <property type="entry name" value="DinB_2"/>
    <property type="match status" value="1"/>
</dbReference>
<protein>
    <submittedName>
        <fullName evidence="2">DinB family protein</fullName>
    </submittedName>
</protein>
<gene>
    <name evidence="2" type="ORF">HPT30_16615</name>
</gene>
<dbReference type="Gene3D" id="1.20.120.450">
    <property type="entry name" value="dinb family like domain"/>
    <property type="match status" value="1"/>
</dbReference>